<dbReference type="EMBL" id="JAERRJ010000001">
    <property type="protein sequence ID" value="MBL1072929.1"/>
    <property type="molecule type" value="Genomic_DNA"/>
</dbReference>
<dbReference type="SUPFAM" id="SSF51735">
    <property type="entry name" value="NAD(P)-binding Rossmann-fold domains"/>
    <property type="match status" value="1"/>
</dbReference>
<accession>A0ABS1LXL0</accession>
<comment type="caution">
    <text evidence="4">The sequence shown here is derived from an EMBL/GenBank/DDBJ whole genome shotgun (WGS) entry which is preliminary data.</text>
</comment>
<dbReference type="PANTHER" id="PTHR43189">
    <property type="entry name" value="ZINC-TYPE ALCOHOL DEHYDROGENASE-LIKE PROTEIN C1198.01-RELATED"/>
    <property type="match status" value="1"/>
</dbReference>
<dbReference type="CDD" id="cd08262">
    <property type="entry name" value="Zn_ADH8"/>
    <property type="match status" value="1"/>
</dbReference>
<feature type="domain" description="Alcohol dehydrogenase-like N-terminal" evidence="3">
    <location>
        <begin position="22"/>
        <end position="136"/>
    </location>
</feature>
<dbReference type="SUPFAM" id="SSF50129">
    <property type="entry name" value="GroES-like"/>
    <property type="match status" value="1"/>
</dbReference>
<dbReference type="PANTHER" id="PTHR43189:SF1">
    <property type="entry name" value="ZINC-TYPE ALCOHOL DEHYDROGENASE-LIKE PROTEIN C1198.01"/>
    <property type="match status" value="1"/>
</dbReference>
<dbReference type="Pfam" id="PF00107">
    <property type="entry name" value="ADH_zinc_N"/>
    <property type="match status" value="1"/>
</dbReference>
<evidence type="ECO:0000259" key="3">
    <source>
        <dbReference type="Pfam" id="PF08240"/>
    </source>
</evidence>
<keyword evidence="5" id="KW-1185">Reference proteome</keyword>
<dbReference type="InterPro" id="IPR036291">
    <property type="entry name" value="NAD(P)-bd_dom_sf"/>
</dbReference>
<evidence type="ECO:0000256" key="1">
    <source>
        <dbReference type="ARBA" id="ARBA00023002"/>
    </source>
</evidence>
<sequence>MRATVVRKGEFRVEEIPDLVPGPGQILVNVTRCGICGSDLHARVHGDDMADLTGATTGYQHFMRSDQSVVLGHEFTGEVVEYGVNTRRRWKPGTPVVALPILRHGREAHLTGLSAAAPGGYAEQVLVQESMTFDVPNGLSPDHAALTEPMAVAWHAVRTGRVSKGRTAFVIGCGPIGLAVISMLKAAGVRTVVASDLSPRRRELATRCGADVVVDPAVDSPWKAAPKKSIMNRDPIDLINSGFDAMAKLRRIPNVPWWYLFRAAHTFDIRPPAPVIFECVGVPGILDQILAAAPAMSRVVVVGVCMQPDTIRPAVAINKQLELRFVLGYDPGEFRDTLHMLADGKVDPSPLITGTVGLEGIDAAFTALGSPEQHAKILVDPHSSKTAP</sequence>
<dbReference type="Proteomes" id="UP000602198">
    <property type="component" value="Unassembled WGS sequence"/>
</dbReference>
<dbReference type="Pfam" id="PF08240">
    <property type="entry name" value="ADH_N"/>
    <property type="match status" value="1"/>
</dbReference>
<dbReference type="InterPro" id="IPR013154">
    <property type="entry name" value="ADH-like_N"/>
</dbReference>
<gene>
    <name evidence="4" type="ORF">JK358_00805</name>
</gene>
<evidence type="ECO:0000313" key="4">
    <source>
        <dbReference type="EMBL" id="MBL1072929.1"/>
    </source>
</evidence>
<dbReference type="Gene3D" id="3.90.180.10">
    <property type="entry name" value="Medium-chain alcohol dehydrogenases, catalytic domain"/>
    <property type="match status" value="2"/>
</dbReference>
<dbReference type="InterPro" id="IPR013149">
    <property type="entry name" value="ADH-like_C"/>
</dbReference>
<evidence type="ECO:0000259" key="2">
    <source>
        <dbReference type="Pfam" id="PF00107"/>
    </source>
</evidence>
<dbReference type="Gene3D" id="3.40.50.720">
    <property type="entry name" value="NAD(P)-binding Rossmann-like Domain"/>
    <property type="match status" value="2"/>
</dbReference>
<organism evidence="4 5">
    <name type="scientific">Nocardia acididurans</name>
    <dbReference type="NCBI Taxonomy" id="2802282"/>
    <lineage>
        <taxon>Bacteria</taxon>
        <taxon>Bacillati</taxon>
        <taxon>Actinomycetota</taxon>
        <taxon>Actinomycetes</taxon>
        <taxon>Mycobacteriales</taxon>
        <taxon>Nocardiaceae</taxon>
        <taxon>Nocardia</taxon>
    </lineage>
</organism>
<feature type="domain" description="Alcohol dehydrogenase-like C-terminal" evidence="2">
    <location>
        <begin position="175"/>
        <end position="224"/>
    </location>
</feature>
<dbReference type="RefSeq" id="WP_201942166.1">
    <property type="nucleotide sequence ID" value="NZ_JAERRJ010000001.1"/>
</dbReference>
<dbReference type="InterPro" id="IPR011032">
    <property type="entry name" value="GroES-like_sf"/>
</dbReference>
<keyword evidence="1" id="KW-0560">Oxidoreductase</keyword>
<evidence type="ECO:0000313" key="5">
    <source>
        <dbReference type="Proteomes" id="UP000602198"/>
    </source>
</evidence>
<reference evidence="4 5" key="1">
    <citation type="submission" date="2021-01" db="EMBL/GenBank/DDBJ databases">
        <title>WGS of actinomycetes isolated from Thailand.</title>
        <authorList>
            <person name="Thawai C."/>
        </authorList>
    </citation>
    <scope>NUCLEOTIDE SEQUENCE [LARGE SCALE GENOMIC DNA]</scope>
    <source>
        <strain evidence="4 5">LPG 2</strain>
    </source>
</reference>
<protein>
    <submittedName>
        <fullName evidence="4">Zinc-binding dehydrogenase</fullName>
    </submittedName>
</protein>
<name>A0ABS1LXL0_9NOCA</name>
<proteinExistence type="predicted"/>